<reference evidence="1" key="2">
    <citation type="submission" date="2021-04" db="EMBL/GenBank/DDBJ databases">
        <title>Isolation and characterization of a novel species of the genus Sulfurimonas.</title>
        <authorList>
            <person name="Fukui M."/>
        </authorList>
    </citation>
    <scope>NUCLEOTIDE SEQUENCE</scope>
    <source>
        <strain evidence="1">H1576</strain>
    </source>
</reference>
<dbReference type="KEGG" id="saqt:GJV85_03910"/>
<accession>A0A975GC97</accession>
<proteinExistence type="predicted"/>
<gene>
    <name evidence="1" type="ORF">GJV85_03910</name>
</gene>
<dbReference type="EMBL" id="CP046072">
    <property type="protein sequence ID" value="QSZ41287.1"/>
    <property type="molecule type" value="Genomic_DNA"/>
</dbReference>
<reference evidence="1" key="1">
    <citation type="submission" date="2019-11" db="EMBL/GenBank/DDBJ databases">
        <authorList>
            <person name="Kojima H."/>
        </authorList>
    </citation>
    <scope>NUCLEOTIDE SEQUENCE</scope>
    <source>
        <strain evidence="1">H1576</strain>
    </source>
</reference>
<protein>
    <submittedName>
        <fullName evidence="1">Phosphoesterase</fullName>
    </submittedName>
</protein>
<evidence type="ECO:0000313" key="2">
    <source>
        <dbReference type="Proteomes" id="UP000671852"/>
    </source>
</evidence>
<dbReference type="AlphaFoldDB" id="A0A975GC97"/>
<evidence type="ECO:0000313" key="1">
    <source>
        <dbReference type="EMBL" id="QSZ41287.1"/>
    </source>
</evidence>
<dbReference type="RefSeq" id="WP_207562566.1">
    <property type="nucleotide sequence ID" value="NZ_CP046072.1"/>
</dbReference>
<dbReference type="Gene3D" id="3.90.1640.10">
    <property type="entry name" value="inorganic pyrophosphatase (n-terminal core)"/>
    <property type="match status" value="1"/>
</dbReference>
<dbReference type="Proteomes" id="UP000671852">
    <property type="component" value="Chromosome"/>
</dbReference>
<dbReference type="SUPFAM" id="SSF64182">
    <property type="entry name" value="DHH phosphoesterases"/>
    <property type="match status" value="1"/>
</dbReference>
<keyword evidence="2" id="KW-1185">Reference proteome</keyword>
<organism evidence="1 2">
    <name type="scientific">Sulfurimonas aquatica</name>
    <dbReference type="NCBI Taxonomy" id="2672570"/>
    <lineage>
        <taxon>Bacteria</taxon>
        <taxon>Pseudomonadati</taxon>
        <taxon>Campylobacterota</taxon>
        <taxon>Epsilonproteobacteria</taxon>
        <taxon>Campylobacterales</taxon>
        <taxon>Sulfurimonadaceae</taxon>
        <taxon>Sulfurimonas</taxon>
    </lineage>
</organism>
<sequence>MNLKEINEAKHIVIETDSDSFANATAIYSYILTLHKKVSLRKTTDIDVNLSFLPWYDKVRDTIASSADLKIVATSDSRSLFELFKSNNISINKKMATSLYTGIMLRYKNFLSDDCDGTIFAISSELISLNAEYKTCTNFLTKRVPLSLFRLKAIMFKNLLLKEDAKEAHVYVAESDLRASGTSLKDAISIANEISNLVNVEKVILYERDENKNIIKILKEI</sequence>
<dbReference type="InterPro" id="IPR038763">
    <property type="entry name" value="DHH_sf"/>
</dbReference>
<name>A0A975GC97_9BACT</name>